<dbReference type="EMBL" id="JAFLNC010000001">
    <property type="protein sequence ID" value="MBO0332651.1"/>
    <property type="molecule type" value="Genomic_DNA"/>
</dbReference>
<evidence type="ECO:0000256" key="1">
    <source>
        <dbReference type="SAM" id="Phobius"/>
    </source>
</evidence>
<protein>
    <submittedName>
        <fullName evidence="3">Uncharacterized protein</fullName>
    </submittedName>
</protein>
<evidence type="ECO:0000313" key="4">
    <source>
        <dbReference type="Proteomes" id="UP000664761"/>
    </source>
</evidence>
<keyword evidence="1" id="KW-0472">Membrane</keyword>
<keyword evidence="4" id="KW-1185">Reference proteome</keyword>
<dbReference type="Proteomes" id="UP000664761">
    <property type="component" value="Unassembled WGS sequence"/>
</dbReference>
<name>A0ABS3F3H0_9PROT</name>
<sequence>MVVFRKVAIVMLTMLFAYMPVAVGAPLALDGTVAEKAVAGVTSVKQPVDKNIASTHQASAFALLNDKPTSNLVESKNGGGLMNSIPLSPALLLFGGALGAILWLGRRRKAENPDWEQ</sequence>
<keyword evidence="2" id="KW-0732">Signal</keyword>
<dbReference type="RefSeq" id="WP_207042288.1">
    <property type="nucleotide sequence ID" value="NZ_JAFLNC010000001.1"/>
</dbReference>
<comment type="caution">
    <text evidence="3">The sequence shown here is derived from an EMBL/GenBank/DDBJ whole genome shotgun (WGS) entry which is preliminary data.</text>
</comment>
<proteinExistence type="predicted"/>
<feature type="signal peptide" evidence="2">
    <location>
        <begin position="1"/>
        <end position="24"/>
    </location>
</feature>
<feature type="chain" id="PRO_5045127671" evidence="2">
    <location>
        <begin position="25"/>
        <end position="117"/>
    </location>
</feature>
<keyword evidence="1" id="KW-0812">Transmembrane</keyword>
<gene>
    <name evidence="3" type="ORF">J0X12_03440</name>
</gene>
<keyword evidence="1" id="KW-1133">Transmembrane helix</keyword>
<evidence type="ECO:0000256" key="2">
    <source>
        <dbReference type="SAM" id="SignalP"/>
    </source>
</evidence>
<accession>A0ABS3F3H0</accession>
<organism evidence="3 4">
    <name type="scientific">Sneathiella sedimenti</name>
    <dbReference type="NCBI Taxonomy" id="2816034"/>
    <lineage>
        <taxon>Bacteria</taxon>
        <taxon>Pseudomonadati</taxon>
        <taxon>Pseudomonadota</taxon>
        <taxon>Alphaproteobacteria</taxon>
        <taxon>Sneathiellales</taxon>
        <taxon>Sneathiellaceae</taxon>
        <taxon>Sneathiella</taxon>
    </lineage>
</organism>
<reference evidence="3 4" key="1">
    <citation type="submission" date="2021-03" db="EMBL/GenBank/DDBJ databases">
        <title>Sneathiella sp. CAU 1612 isolated from Kang Won-do.</title>
        <authorList>
            <person name="Kim W."/>
        </authorList>
    </citation>
    <scope>NUCLEOTIDE SEQUENCE [LARGE SCALE GENOMIC DNA]</scope>
    <source>
        <strain evidence="3 4">CAU 1612</strain>
    </source>
</reference>
<feature type="transmembrane region" description="Helical" evidence="1">
    <location>
        <begin position="85"/>
        <end position="105"/>
    </location>
</feature>
<evidence type="ECO:0000313" key="3">
    <source>
        <dbReference type="EMBL" id="MBO0332651.1"/>
    </source>
</evidence>